<keyword evidence="8" id="KW-1185">Reference proteome</keyword>
<feature type="region of interest" description="Disordered" evidence="5">
    <location>
        <begin position="1"/>
        <end position="23"/>
    </location>
</feature>
<dbReference type="Proteomes" id="UP001589710">
    <property type="component" value="Unassembled WGS sequence"/>
</dbReference>
<name>A0ABV5RB59_9ACTN</name>
<dbReference type="Gene3D" id="3.55.10.10">
    <property type="entry name" value="Archease domain"/>
    <property type="match status" value="1"/>
</dbReference>
<keyword evidence="4" id="KW-0106">Calcium</keyword>
<evidence type="ECO:0000256" key="2">
    <source>
        <dbReference type="ARBA" id="ARBA00022694"/>
    </source>
</evidence>
<dbReference type="SUPFAM" id="SSF69819">
    <property type="entry name" value="MTH1598-like"/>
    <property type="match status" value="1"/>
</dbReference>
<proteinExistence type="inferred from homology"/>
<dbReference type="InterPro" id="IPR036820">
    <property type="entry name" value="Archease_dom_sf"/>
</dbReference>
<evidence type="ECO:0000313" key="8">
    <source>
        <dbReference type="Proteomes" id="UP001589710"/>
    </source>
</evidence>
<evidence type="ECO:0000256" key="3">
    <source>
        <dbReference type="ARBA" id="ARBA00022723"/>
    </source>
</evidence>
<gene>
    <name evidence="7" type="ORF">ACFFTL_23105</name>
</gene>
<evidence type="ECO:0000259" key="6">
    <source>
        <dbReference type="Pfam" id="PF01951"/>
    </source>
</evidence>
<evidence type="ECO:0000256" key="4">
    <source>
        <dbReference type="ARBA" id="ARBA00022837"/>
    </source>
</evidence>
<comment type="similarity">
    <text evidence="1">Belongs to the archease family.</text>
</comment>
<feature type="domain" description="Archease" evidence="6">
    <location>
        <begin position="21"/>
        <end position="156"/>
    </location>
</feature>
<evidence type="ECO:0000313" key="7">
    <source>
        <dbReference type="EMBL" id="MFB9575100.1"/>
    </source>
</evidence>
<protein>
    <submittedName>
        <fullName evidence="7">Archease</fullName>
    </submittedName>
</protein>
<evidence type="ECO:0000256" key="1">
    <source>
        <dbReference type="ARBA" id="ARBA00007963"/>
    </source>
</evidence>
<organism evidence="7 8">
    <name type="scientific">Streptomyces yanii</name>
    <dbReference type="NCBI Taxonomy" id="78510"/>
    <lineage>
        <taxon>Bacteria</taxon>
        <taxon>Bacillati</taxon>
        <taxon>Actinomycetota</taxon>
        <taxon>Actinomycetes</taxon>
        <taxon>Kitasatosporales</taxon>
        <taxon>Streptomycetaceae</taxon>
        <taxon>Streptomyces</taxon>
    </lineage>
</organism>
<dbReference type="Pfam" id="PF01951">
    <property type="entry name" value="Archease"/>
    <property type="match status" value="1"/>
</dbReference>
<sequence length="156" mass="16446">MPTVDGREPVGKQPDAHGHRAVPHTADMRVEAWSPTAEGCIGEAVRAVVEGFADTSGAAVAGEREYAVTAESDEDLLVSVLEEVVYRMDTDGEIPIDVEVGPIRSTGDGRELSVRFRMADVGTAVPVGAVPKAVSLHDLQLRGGPGGWTCRVTLDV</sequence>
<dbReference type="InterPro" id="IPR023572">
    <property type="entry name" value="Archease_dom"/>
</dbReference>
<keyword evidence="3" id="KW-0479">Metal-binding</keyword>
<dbReference type="EMBL" id="JBHMCG010000097">
    <property type="protein sequence ID" value="MFB9575100.1"/>
    <property type="molecule type" value="Genomic_DNA"/>
</dbReference>
<feature type="compositionally biased region" description="Basic and acidic residues" evidence="5">
    <location>
        <begin position="1"/>
        <end position="18"/>
    </location>
</feature>
<keyword evidence="2" id="KW-0819">tRNA processing</keyword>
<comment type="caution">
    <text evidence="7">The sequence shown here is derived from an EMBL/GenBank/DDBJ whole genome shotgun (WGS) entry which is preliminary data.</text>
</comment>
<evidence type="ECO:0000256" key="5">
    <source>
        <dbReference type="SAM" id="MobiDB-lite"/>
    </source>
</evidence>
<dbReference type="RefSeq" id="WP_386144262.1">
    <property type="nucleotide sequence ID" value="NZ_JBHMCG010000097.1"/>
</dbReference>
<accession>A0ABV5RB59</accession>
<reference evidence="7 8" key="1">
    <citation type="submission" date="2024-09" db="EMBL/GenBank/DDBJ databases">
        <authorList>
            <person name="Sun Q."/>
            <person name="Mori K."/>
        </authorList>
    </citation>
    <scope>NUCLEOTIDE SEQUENCE [LARGE SCALE GENOMIC DNA]</scope>
    <source>
        <strain evidence="7 8">JCM 3331</strain>
    </source>
</reference>